<reference evidence="1 3" key="2">
    <citation type="journal article" date="2018" name="Plant J.">
        <title>The Physcomitrella patens chromosome-scale assembly reveals moss genome structure and evolution.</title>
        <authorList>
            <person name="Lang D."/>
            <person name="Ullrich K.K."/>
            <person name="Murat F."/>
            <person name="Fuchs J."/>
            <person name="Jenkins J."/>
            <person name="Haas F.B."/>
            <person name="Piednoel M."/>
            <person name="Gundlach H."/>
            <person name="Van Bel M."/>
            <person name="Meyberg R."/>
            <person name="Vives C."/>
            <person name="Morata J."/>
            <person name="Symeonidi A."/>
            <person name="Hiss M."/>
            <person name="Muchero W."/>
            <person name="Kamisugi Y."/>
            <person name="Saleh O."/>
            <person name="Blanc G."/>
            <person name="Decker E.L."/>
            <person name="van Gessel N."/>
            <person name="Grimwood J."/>
            <person name="Hayes R.D."/>
            <person name="Graham S.W."/>
            <person name="Gunter L.E."/>
            <person name="McDaniel S.F."/>
            <person name="Hoernstein S.N.W."/>
            <person name="Larsson A."/>
            <person name="Li F.W."/>
            <person name="Perroud P.F."/>
            <person name="Phillips J."/>
            <person name="Ranjan P."/>
            <person name="Rokshar D.S."/>
            <person name="Rothfels C.J."/>
            <person name="Schneider L."/>
            <person name="Shu S."/>
            <person name="Stevenson D.W."/>
            <person name="Thummler F."/>
            <person name="Tillich M."/>
            <person name="Villarreal Aguilar J.C."/>
            <person name="Widiez T."/>
            <person name="Wong G.K."/>
            <person name="Wymore A."/>
            <person name="Zhang Y."/>
            <person name="Zimmer A.D."/>
            <person name="Quatrano R.S."/>
            <person name="Mayer K.F.X."/>
            <person name="Goodstein D."/>
            <person name="Casacuberta J.M."/>
            <person name="Vandepoele K."/>
            <person name="Reski R."/>
            <person name="Cuming A.C."/>
            <person name="Tuskan G.A."/>
            <person name="Maumus F."/>
            <person name="Salse J."/>
            <person name="Schmutz J."/>
            <person name="Rensing S.A."/>
        </authorList>
    </citation>
    <scope>NUCLEOTIDE SEQUENCE [LARGE SCALE GENOMIC DNA]</scope>
    <source>
        <strain evidence="2 3">cv. Gransden 2004</strain>
    </source>
</reference>
<evidence type="ECO:0000313" key="3">
    <source>
        <dbReference type="Proteomes" id="UP000006727"/>
    </source>
</evidence>
<organism evidence="1">
    <name type="scientific">Physcomitrium patens</name>
    <name type="common">Spreading-leaved earth moss</name>
    <name type="synonym">Physcomitrella patens</name>
    <dbReference type="NCBI Taxonomy" id="3218"/>
    <lineage>
        <taxon>Eukaryota</taxon>
        <taxon>Viridiplantae</taxon>
        <taxon>Streptophyta</taxon>
        <taxon>Embryophyta</taxon>
        <taxon>Bryophyta</taxon>
        <taxon>Bryophytina</taxon>
        <taxon>Bryopsida</taxon>
        <taxon>Funariidae</taxon>
        <taxon>Funariales</taxon>
        <taxon>Funariaceae</taxon>
        <taxon>Physcomitrium</taxon>
    </lineage>
</organism>
<dbReference type="InParanoid" id="A0A2K1K0A4"/>
<sequence length="35" mass="3995">MVPFRLLYETSSEVKFINLAKLTRSSVGKYKGLSM</sequence>
<dbReference type="Gramene" id="Pp3c10_24710V3.1">
    <property type="protein sequence ID" value="Pp3c10_24710V3.1"/>
    <property type="gene ID" value="Pp3c10_24710"/>
</dbReference>
<name>A0A2K1K0A4_PHYPA</name>
<accession>A0A2K1K0A4</accession>
<gene>
    <name evidence="1" type="ORF">PHYPA_014336</name>
</gene>
<evidence type="ECO:0000313" key="2">
    <source>
        <dbReference type="EnsemblPlants" id="Pp3c10_24710V3.1"/>
    </source>
</evidence>
<dbReference type="Proteomes" id="UP000006727">
    <property type="component" value="Chromosome 10"/>
</dbReference>
<reference evidence="1 3" key="1">
    <citation type="journal article" date="2008" name="Science">
        <title>The Physcomitrella genome reveals evolutionary insights into the conquest of land by plants.</title>
        <authorList>
            <person name="Rensing S."/>
            <person name="Lang D."/>
            <person name="Zimmer A."/>
            <person name="Terry A."/>
            <person name="Salamov A."/>
            <person name="Shapiro H."/>
            <person name="Nishiyama T."/>
            <person name="Perroud P.-F."/>
            <person name="Lindquist E."/>
            <person name="Kamisugi Y."/>
            <person name="Tanahashi T."/>
            <person name="Sakakibara K."/>
            <person name="Fujita T."/>
            <person name="Oishi K."/>
            <person name="Shin-I T."/>
            <person name="Kuroki Y."/>
            <person name="Toyoda A."/>
            <person name="Suzuki Y."/>
            <person name="Hashimoto A."/>
            <person name="Yamaguchi K."/>
            <person name="Sugano A."/>
            <person name="Kohara Y."/>
            <person name="Fujiyama A."/>
            <person name="Anterola A."/>
            <person name="Aoki S."/>
            <person name="Ashton N."/>
            <person name="Barbazuk W.B."/>
            <person name="Barker E."/>
            <person name="Bennetzen J."/>
            <person name="Bezanilla M."/>
            <person name="Blankenship R."/>
            <person name="Cho S.H."/>
            <person name="Dutcher S."/>
            <person name="Estelle M."/>
            <person name="Fawcett J.A."/>
            <person name="Gundlach H."/>
            <person name="Hanada K."/>
            <person name="Heyl A."/>
            <person name="Hicks K.A."/>
            <person name="Hugh J."/>
            <person name="Lohr M."/>
            <person name="Mayer K."/>
            <person name="Melkozernov A."/>
            <person name="Murata T."/>
            <person name="Nelson D."/>
            <person name="Pils B."/>
            <person name="Prigge M."/>
            <person name="Reiss B."/>
            <person name="Renner T."/>
            <person name="Rombauts S."/>
            <person name="Rushton P."/>
            <person name="Sanderfoot A."/>
            <person name="Schween G."/>
            <person name="Shiu S.-H."/>
            <person name="Stueber K."/>
            <person name="Theodoulou F.L."/>
            <person name="Tu H."/>
            <person name="Van de Peer Y."/>
            <person name="Verrier P.J."/>
            <person name="Waters E."/>
            <person name="Wood A."/>
            <person name="Yang L."/>
            <person name="Cove D."/>
            <person name="Cuming A."/>
            <person name="Hasebe M."/>
            <person name="Lucas S."/>
            <person name="Mishler D.B."/>
            <person name="Reski R."/>
            <person name="Grigoriev I."/>
            <person name="Quatrano R.S."/>
            <person name="Boore J.L."/>
        </authorList>
    </citation>
    <scope>NUCLEOTIDE SEQUENCE [LARGE SCALE GENOMIC DNA]</scope>
    <source>
        <strain evidence="2 3">cv. Gransden 2004</strain>
    </source>
</reference>
<reference evidence="2" key="3">
    <citation type="submission" date="2020-12" db="UniProtKB">
        <authorList>
            <consortium name="EnsemblPlants"/>
        </authorList>
    </citation>
    <scope>IDENTIFICATION</scope>
</reference>
<dbReference type="AlphaFoldDB" id="A0A2K1K0A4"/>
<dbReference type="EnsemblPlants" id="Pp3c10_24710V3.1">
    <property type="protein sequence ID" value="Pp3c10_24710V3.1"/>
    <property type="gene ID" value="Pp3c10_24710"/>
</dbReference>
<keyword evidence="3" id="KW-1185">Reference proteome</keyword>
<evidence type="ECO:0000313" key="1">
    <source>
        <dbReference type="EMBL" id="PNR47216.1"/>
    </source>
</evidence>
<protein>
    <submittedName>
        <fullName evidence="1 2">Uncharacterized protein</fullName>
    </submittedName>
</protein>
<dbReference type="EMBL" id="ABEU02000010">
    <property type="protein sequence ID" value="PNR47216.1"/>
    <property type="molecule type" value="Genomic_DNA"/>
</dbReference>
<proteinExistence type="predicted"/>